<comment type="catalytic activity">
    <reaction evidence="11">
        <text>2 R'C(R)SH + O2 = R'C(R)S-S(R)CR' + H2O2</text>
        <dbReference type="Rhea" id="RHEA:17357"/>
        <dbReference type="ChEBI" id="CHEBI:15379"/>
        <dbReference type="ChEBI" id="CHEBI:16240"/>
        <dbReference type="ChEBI" id="CHEBI:16520"/>
        <dbReference type="ChEBI" id="CHEBI:17412"/>
        <dbReference type="EC" id="1.8.3.2"/>
    </reaction>
</comment>
<evidence type="ECO:0000256" key="8">
    <source>
        <dbReference type="ARBA" id="ARBA00023157"/>
    </source>
</evidence>
<keyword evidence="3" id="KW-0964">Secreted</keyword>
<dbReference type="OrthoDB" id="59470at2759"/>
<dbReference type="InterPro" id="IPR036774">
    <property type="entry name" value="ERV/ALR_sulphydryl_oxid_sf"/>
</dbReference>
<evidence type="ECO:0000256" key="10">
    <source>
        <dbReference type="ARBA" id="ARBA00045804"/>
    </source>
</evidence>
<keyword evidence="11" id="KW-0812">Transmembrane</keyword>
<evidence type="ECO:0000256" key="6">
    <source>
        <dbReference type="ARBA" id="ARBA00022827"/>
    </source>
</evidence>
<evidence type="ECO:0000256" key="1">
    <source>
        <dbReference type="ARBA" id="ARBA00001974"/>
    </source>
</evidence>
<dbReference type="PROSITE" id="PS51324">
    <property type="entry name" value="ERV_ALR"/>
    <property type="match status" value="1"/>
</dbReference>
<dbReference type="SUPFAM" id="SSF69000">
    <property type="entry name" value="FAD-dependent thiol oxidase"/>
    <property type="match status" value="1"/>
</dbReference>
<feature type="domain" description="Thioredoxin" evidence="15">
    <location>
        <begin position="19"/>
        <end position="176"/>
    </location>
</feature>
<comment type="function">
    <text evidence="10">Catalyzes the oxidation of sulfhydryl groups in peptide and protein thiols to disulfides with the reduction of oxygen to hydrogen peroxide. Plays a role in disulfide bond formation in a variety of extracellular proteins. In fibroblasts, required for normal incorporation of laminin into the extracellular matrix, and thereby for normal cell-cell adhesion and cell migration.</text>
</comment>
<comment type="caution">
    <text evidence="16">The sequence shown here is derived from an EMBL/GenBank/DDBJ whole genome shotgun (WGS) entry which is preliminary data.</text>
</comment>
<dbReference type="Gene3D" id="1.20.120.310">
    <property type="entry name" value="ERV/ALR sulfhydryl oxidase domain"/>
    <property type="match status" value="1"/>
</dbReference>
<evidence type="ECO:0000256" key="3">
    <source>
        <dbReference type="ARBA" id="ARBA00022525"/>
    </source>
</evidence>
<dbReference type="InterPro" id="IPR013766">
    <property type="entry name" value="Thioredoxin_domain"/>
</dbReference>
<evidence type="ECO:0000256" key="2">
    <source>
        <dbReference type="ARBA" id="ARBA00004613"/>
    </source>
</evidence>
<dbReference type="Gene3D" id="3.40.30.10">
    <property type="entry name" value="Glutaredoxin"/>
    <property type="match status" value="2"/>
</dbReference>
<comment type="cofactor">
    <cofactor evidence="1 11">
        <name>FAD</name>
        <dbReference type="ChEBI" id="CHEBI:57692"/>
    </cofactor>
</comment>
<dbReference type="InterPro" id="IPR041269">
    <property type="entry name" value="QSOX_Trx1"/>
</dbReference>
<dbReference type="GO" id="GO:0006457">
    <property type="term" value="P:protein folding"/>
    <property type="evidence" value="ECO:0007669"/>
    <property type="project" value="TreeGrafter"/>
</dbReference>
<dbReference type="PROSITE" id="PS51352">
    <property type="entry name" value="THIOREDOXIN_2"/>
    <property type="match status" value="1"/>
</dbReference>
<dbReference type="InterPro" id="IPR017937">
    <property type="entry name" value="Thioredoxin_CS"/>
</dbReference>
<dbReference type="GO" id="GO:0000139">
    <property type="term" value="C:Golgi membrane"/>
    <property type="evidence" value="ECO:0007669"/>
    <property type="project" value="TreeGrafter"/>
</dbReference>
<dbReference type="FunFam" id="1.20.120.310:FF:000001">
    <property type="entry name" value="Sulfhydryl oxidase"/>
    <property type="match status" value="1"/>
</dbReference>
<evidence type="ECO:0000256" key="13">
    <source>
        <dbReference type="SAM" id="SignalP"/>
    </source>
</evidence>
<dbReference type="PANTHER" id="PTHR22897:SF6">
    <property type="entry name" value="SULFHYDRYL OXIDASE 1"/>
    <property type="match status" value="1"/>
</dbReference>
<keyword evidence="7 11" id="KW-0560">Oxidoreductase</keyword>
<dbReference type="GO" id="GO:0005615">
    <property type="term" value="C:extracellular space"/>
    <property type="evidence" value="ECO:0007669"/>
    <property type="project" value="TreeGrafter"/>
</dbReference>
<dbReference type="PROSITE" id="PS00194">
    <property type="entry name" value="THIOREDOXIN_1"/>
    <property type="match status" value="1"/>
</dbReference>
<dbReference type="SUPFAM" id="SSF52833">
    <property type="entry name" value="Thioredoxin-like"/>
    <property type="match status" value="1"/>
</dbReference>
<gene>
    <name evidence="16" type="ORF">GDO86_007760</name>
</gene>
<keyword evidence="17" id="KW-1185">Reference proteome</keyword>
<keyword evidence="6 11" id="KW-0274">FAD</keyword>
<proteinExistence type="inferred from homology"/>
<keyword evidence="4 11" id="KW-0285">Flavoprotein</keyword>
<evidence type="ECO:0000259" key="14">
    <source>
        <dbReference type="PROSITE" id="PS51324"/>
    </source>
</evidence>
<dbReference type="EMBL" id="JAACNH010000007">
    <property type="protein sequence ID" value="KAG8436796.1"/>
    <property type="molecule type" value="Genomic_DNA"/>
</dbReference>
<evidence type="ECO:0000256" key="9">
    <source>
        <dbReference type="ARBA" id="ARBA00023180"/>
    </source>
</evidence>
<evidence type="ECO:0000313" key="16">
    <source>
        <dbReference type="EMBL" id="KAG8436796.1"/>
    </source>
</evidence>
<evidence type="ECO:0000256" key="11">
    <source>
        <dbReference type="RuleBase" id="RU371123"/>
    </source>
</evidence>
<evidence type="ECO:0000259" key="15">
    <source>
        <dbReference type="PROSITE" id="PS51352"/>
    </source>
</evidence>
<dbReference type="InterPro" id="IPR017905">
    <property type="entry name" value="ERV/ALR_sulphydryl_oxidase"/>
</dbReference>
<dbReference type="InterPro" id="IPR039798">
    <property type="entry name" value="Sulfhydryl_oxidase"/>
</dbReference>
<comment type="subcellular location">
    <subcellularLocation>
        <location evidence="2">Secreted</location>
    </subcellularLocation>
</comment>
<dbReference type="Pfam" id="PF00085">
    <property type="entry name" value="Thioredoxin"/>
    <property type="match status" value="1"/>
</dbReference>
<feature type="chain" id="PRO_5035879438" description="Sulfhydryl oxidase" evidence="13">
    <location>
        <begin position="27"/>
        <end position="649"/>
    </location>
</feature>
<feature type="transmembrane region" description="Helical" evidence="11">
    <location>
        <begin position="616"/>
        <end position="633"/>
    </location>
</feature>
<feature type="domain" description="ERV/ALR sulfhydryl oxidase" evidence="14">
    <location>
        <begin position="305"/>
        <end position="415"/>
    </location>
</feature>
<dbReference type="Pfam" id="PF04777">
    <property type="entry name" value="Evr1_Alr"/>
    <property type="match status" value="1"/>
</dbReference>
<dbReference type="AlphaFoldDB" id="A0A8T2J351"/>
<feature type="signal peptide" evidence="13">
    <location>
        <begin position="1"/>
        <end position="26"/>
    </location>
</feature>
<evidence type="ECO:0000256" key="4">
    <source>
        <dbReference type="ARBA" id="ARBA00022630"/>
    </source>
</evidence>
<keyword evidence="9" id="KW-0325">Glycoprotein</keyword>
<keyword evidence="11" id="KW-1133">Transmembrane helix</keyword>
<sequence length="649" mass="74502">MRRIGSLCVKGPVAVVLLFAVTQCYAAFYSHEDPLVSIVNSPKSFVLNSDSFWMIEVYAEWCGHCSKFRAKWLDLARDIQDWRPVVYLGVLNCGQMSNSDACTEFNVPGYPTLKIFKPFTKDISEAIQVQTDSVPNLRHNIIDILEEQKESNPTLCPPFEPISVSEIKQFFSTNTDNYLALIFEELFVLIEGKEEPVYLGREVALDMVQYKGVSVRRVLKQQSDVVNHFMVSSFPSLILMCQNGSVSTINLTSPPTITYITFFSPLASLLHNATEVSSQEFEDVLNNKDQAVLASSVNFVWCQGSKSQYRGFPCSLWTLFHFLTVQASELYQAGQLNPNPREVLLTLRSYVEYFFGCRECAMHFERMAAESMLSVQTLDEAITWLWDRHNRGENEDPKFPKVPWPTEDLCPSCRIKDGLGEPEWNMPNVLMFLKSHFSKQNLVYDYLEDEEVLLQKQRASSKVENRRDTSAEETNKNKIIDNVIENNPDKASDGEKEATNIVYQNTNLYQESGVMKADPKQQEVEDEKFFAHSLLPRRSLQESNRHRNRPGVQSELVIDLPDEEFDHIAARKRLLKRGIDSHFIGAVLKKEDINSKVHWVKMLGMGFSRLDISLCVLLYFLSIMCLLAMYLYMNFRTRSLRQKAFNLKA</sequence>
<keyword evidence="8" id="KW-1015">Disulfide bond</keyword>
<keyword evidence="5 13" id="KW-0732">Signal</keyword>
<organism evidence="16 17">
    <name type="scientific">Hymenochirus boettgeri</name>
    <name type="common">Congo dwarf clawed frog</name>
    <dbReference type="NCBI Taxonomy" id="247094"/>
    <lineage>
        <taxon>Eukaryota</taxon>
        <taxon>Metazoa</taxon>
        <taxon>Chordata</taxon>
        <taxon>Craniata</taxon>
        <taxon>Vertebrata</taxon>
        <taxon>Euteleostomi</taxon>
        <taxon>Amphibia</taxon>
        <taxon>Batrachia</taxon>
        <taxon>Anura</taxon>
        <taxon>Pipoidea</taxon>
        <taxon>Pipidae</taxon>
        <taxon>Pipinae</taxon>
        <taxon>Hymenochirus</taxon>
    </lineage>
</organism>
<keyword evidence="11" id="KW-0472">Membrane</keyword>
<name>A0A8T2J351_9PIPI</name>
<evidence type="ECO:0000256" key="12">
    <source>
        <dbReference type="SAM" id="MobiDB-lite"/>
    </source>
</evidence>
<feature type="compositionally biased region" description="Basic and acidic residues" evidence="12">
    <location>
        <begin position="461"/>
        <end position="479"/>
    </location>
</feature>
<evidence type="ECO:0000256" key="5">
    <source>
        <dbReference type="ARBA" id="ARBA00022729"/>
    </source>
</evidence>
<dbReference type="PANTHER" id="PTHR22897">
    <property type="entry name" value="QUIESCIN Q6-RELATED SULFHYDRYL OXIDASE"/>
    <property type="match status" value="1"/>
</dbReference>
<comment type="similarity">
    <text evidence="11">Belongs to the quiescin-sulfhydryl oxidase (QSOX) family.</text>
</comment>
<dbReference type="GO" id="GO:0016971">
    <property type="term" value="F:flavin-dependent sulfhydryl oxidase activity"/>
    <property type="evidence" value="ECO:0007669"/>
    <property type="project" value="InterPro"/>
</dbReference>
<reference evidence="16" key="1">
    <citation type="thesis" date="2020" institute="ProQuest LLC" country="789 East Eisenhower Parkway, Ann Arbor, MI, USA">
        <title>Comparative Genomics and Chromosome Evolution.</title>
        <authorList>
            <person name="Mudd A.B."/>
        </authorList>
    </citation>
    <scope>NUCLEOTIDE SEQUENCE</scope>
    <source>
        <strain evidence="16">Female2</strain>
        <tissue evidence="16">Blood</tissue>
    </source>
</reference>
<dbReference type="Proteomes" id="UP000812440">
    <property type="component" value="Chromosome 4"/>
</dbReference>
<dbReference type="GO" id="GO:0003756">
    <property type="term" value="F:protein disulfide isomerase activity"/>
    <property type="evidence" value="ECO:0007669"/>
    <property type="project" value="TreeGrafter"/>
</dbReference>
<accession>A0A8T2J351</accession>
<dbReference type="InterPro" id="IPR036249">
    <property type="entry name" value="Thioredoxin-like_sf"/>
</dbReference>
<protein>
    <recommendedName>
        <fullName evidence="11">Sulfhydryl oxidase</fullName>
        <ecNumber evidence="11">1.8.3.2</ecNumber>
    </recommendedName>
</protein>
<feature type="region of interest" description="Disordered" evidence="12">
    <location>
        <begin position="457"/>
        <end position="494"/>
    </location>
</feature>
<evidence type="ECO:0000313" key="17">
    <source>
        <dbReference type="Proteomes" id="UP000812440"/>
    </source>
</evidence>
<dbReference type="Pfam" id="PF18108">
    <property type="entry name" value="QSOX_Trx1"/>
    <property type="match status" value="1"/>
</dbReference>
<evidence type="ECO:0000256" key="7">
    <source>
        <dbReference type="ARBA" id="ARBA00023002"/>
    </source>
</evidence>
<dbReference type="FunFam" id="3.40.30.10:FF:000080">
    <property type="entry name" value="Sulfhydryl oxidase"/>
    <property type="match status" value="1"/>
</dbReference>
<dbReference type="EC" id="1.8.3.2" evidence="11"/>